<feature type="compositionally biased region" description="Basic and acidic residues" evidence="1">
    <location>
        <begin position="148"/>
        <end position="162"/>
    </location>
</feature>
<proteinExistence type="predicted"/>
<protein>
    <recommendedName>
        <fullName evidence="2">DUF4485 domain-containing protein</fullName>
    </recommendedName>
</protein>
<name>A0A6G0U2E5_APHGL</name>
<dbReference type="AlphaFoldDB" id="A0A6G0U2E5"/>
<feature type="domain" description="DUF4485" evidence="2">
    <location>
        <begin position="9"/>
        <end position="86"/>
    </location>
</feature>
<dbReference type="Pfam" id="PF14846">
    <property type="entry name" value="DUF4485"/>
    <property type="match status" value="1"/>
</dbReference>
<feature type="compositionally biased region" description="Gly residues" evidence="1">
    <location>
        <begin position="179"/>
        <end position="188"/>
    </location>
</feature>
<reference evidence="3 4" key="1">
    <citation type="submission" date="2019-08" db="EMBL/GenBank/DDBJ databases">
        <title>The genome of the soybean aphid Biotype 1, its phylome, world population structure and adaptation to the North American continent.</title>
        <authorList>
            <person name="Giordano R."/>
            <person name="Donthu R.K."/>
            <person name="Hernandez A.G."/>
            <person name="Wright C.L."/>
            <person name="Zimin A.V."/>
        </authorList>
    </citation>
    <scope>NUCLEOTIDE SEQUENCE [LARGE SCALE GENOMIC DNA]</scope>
    <source>
        <tissue evidence="3">Whole aphids</tissue>
    </source>
</reference>
<feature type="region of interest" description="Disordered" evidence="1">
    <location>
        <begin position="174"/>
        <end position="193"/>
    </location>
</feature>
<evidence type="ECO:0000259" key="2">
    <source>
        <dbReference type="Pfam" id="PF14846"/>
    </source>
</evidence>
<feature type="non-terminal residue" evidence="3">
    <location>
        <position position="1"/>
    </location>
</feature>
<evidence type="ECO:0000256" key="1">
    <source>
        <dbReference type="SAM" id="MobiDB-lite"/>
    </source>
</evidence>
<dbReference type="Proteomes" id="UP000475862">
    <property type="component" value="Unassembled WGS sequence"/>
</dbReference>
<dbReference type="OrthoDB" id="6625627at2759"/>
<dbReference type="EMBL" id="VYZN01000009">
    <property type="protein sequence ID" value="KAE9543113.1"/>
    <property type="molecule type" value="Genomic_DNA"/>
</dbReference>
<keyword evidence="4" id="KW-1185">Reference proteome</keyword>
<comment type="caution">
    <text evidence="3">The sequence shown here is derived from an EMBL/GenBank/DDBJ whole genome shotgun (WGS) entry which is preliminary data.</text>
</comment>
<accession>A0A6G0U2E5</accession>
<sequence>SNSVTMYNDMDFDVAVNDISNQIVGIRDPELALTIEKWVLKLTAENRGANELKYLQLLQYMMAQGRINGPFAKDPPPGPLVSLSRYVNPCSGHGRNSGGVECWQTSNCSRAAQTKYEDGEDEFEYGEDFEDQLDNEETTVNLDDRDDVGDSHNTDGGELPRSEKIGVLDGVQEKRDGHLAGGGGGECRGGGERSAPKKNPFAKLCNPCLDNFGQHLLKKRPGPMDAAYRELLGDCALPVITESEQKTVGPELLQVLENVDDSTTLQEFYFQVSLYTCDRAELMMKLSDSMVDDFRTFVSDVFESRTEHISDGLAKEQMALCEKYAYLYDRTLNRATVALDFLREAMPVFSWHKYQSEPDEYLKRMIMRRTAVAGAMTAAEGDGRPAGRASGPVTNDDNAATATADEDDGAQQSAIKKLLYRLNWLRTEVSRVDCEGQRLYEQHSELTTSLADFNRRLSDTQCRAAGDIDRHKNELTVLRQRSADQTAIIDRLMETIQLTMQDKQPTSGC</sequence>
<dbReference type="InterPro" id="IPR027831">
    <property type="entry name" value="DUF4485"/>
</dbReference>
<organism evidence="3 4">
    <name type="scientific">Aphis glycines</name>
    <name type="common">Soybean aphid</name>
    <dbReference type="NCBI Taxonomy" id="307491"/>
    <lineage>
        <taxon>Eukaryota</taxon>
        <taxon>Metazoa</taxon>
        <taxon>Ecdysozoa</taxon>
        <taxon>Arthropoda</taxon>
        <taxon>Hexapoda</taxon>
        <taxon>Insecta</taxon>
        <taxon>Pterygota</taxon>
        <taxon>Neoptera</taxon>
        <taxon>Paraneoptera</taxon>
        <taxon>Hemiptera</taxon>
        <taxon>Sternorrhyncha</taxon>
        <taxon>Aphidomorpha</taxon>
        <taxon>Aphidoidea</taxon>
        <taxon>Aphididae</taxon>
        <taxon>Aphidini</taxon>
        <taxon>Aphis</taxon>
        <taxon>Aphis</taxon>
    </lineage>
</organism>
<evidence type="ECO:0000313" key="4">
    <source>
        <dbReference type="Proteomes" id="UP000475862"/>
    </source>
</evidence>
<evidence type="ECO:0000313" key="3">
    <source>
        <dbReference type="EMBL" id="KAE9543113.1"/>
    </source>
</evidence>
<gene>
    <name evidence="3" type="ORF">AGLY_003024</name>
</gene>
<feature type="region of interest" description="Disordered" evidence="1">
    <location>
        <begin position="377"/>
        <end position="408"/>
    </location>
</feature>
<feature type="compositionally biased region" description="Low complexity" evidence="1">
    <location>
        <begin position="394"/>
        <end position="403"/>
    </location>
</feature>
<feature type="region of interest" description="Disordered" evidence="1">
    <location>
        <begin position="141"/>
        <end position="162"/>
    </location>
</feature>